<dbReference type="InterPro" id="IPR057326">
    <property type="entry name" value="KR_dom"/>
</dbReference>
<accession>A0A2M8J5W4</accession>
<dbReference type="FunFam" id="3.40.50.720:FF:000084">
    <property type="entry name" value="Short-chain dehydrogenase reductase"/>
    <property type="match status" value="1"/>
</dbReference>
<organism evidence="4 5">
    <name type="scientific">Pseudooceanicola lipolyticus</name>
    <dbReference type="NCBI Taxonomy" id="2029104"/>
    <lineage>
        <taxon>Bacteria</taxon>
        <taxon>Pseudomonadati</taxon>
        <taxon>Pseudomonadota</taxon>
        <taxon>Alphaproteobacteria</taxon>
        <taxon>Rhodobacterales</taxon>
        <taxon>Paracoccaceae</taxon>
        <taxon>Pseudooceanicola</taxon>
    </lineage>
</organism>
<dbReference type="InterPro" id="IPR036291">
    <property type="entry name" value="NAD(P)-bd_dom_sf"/>
</dbReference>
<dbReference type="RefSeq" id="WP_100161160.1">
    <property type="nucleotide sequence ID" value="NZ_PGTB01000004.1"/>
</dbReference>
<dbReference type="Gene3D" id="3.40.50.720">
    <property type="entry name" value="NAD(P)-binding Rossmann-like Domain"/>
    <property type="match status" value="1"/>
</dbReference>
<dbReference type="PRINTS" id="PR00081">
    <property type="entry name" value="GDHRDH"/>
</dbReference>
<dbReference type="InterPro" id="IPR020904">
    <property type="entry name" value="Sc_DH/Rdtase_CS"/>
</dbReference>
<dbReference type="AlphaFoldDB" id="A0A2M8J5W4"/>
<dbReference type="PRINTS" id="PR00080">
    <property type="entry name" value="SDRFAMILY"/>
</dbReference>
<dbReference type="Proteomes" id="UP000231553">
    <property type="component" value="Unassembled WGS sequence"/>
</dbReference>
<dbReference type="InterPro" id="IPR002347">
    <property type="entry name" value="SDR_fam"/>
</dbReference>
<gene>
    <name evidence="4" type="ORF">CVM52_03220</name>
</gene>
<evidence type="ECO:0000256" key="1">
    <source>
        <dbReference type="ARBA" id="ARBA00006484"/>
    </source>
</evidence>
<dbReference type="PANTHER" id="PTHR43477:SF1">
    <property type="entry name" value="DIHYDROANTICAPSIN 7-DEHYDROGENASE"/>
    <property type="match status" value="1"/>
</dbReference>
<comment type="caution">
    <text evidence="4">The sequence shown here is derived from an EMBL/GenBank/DDBJ whole genome shotgun (WGS) entry which is preliminary data.</text>
</comment>
<dbReference type="Pfam" id="PF13561">
    <property type="entry name" value="adh_short_C2"/>
    <property type="match status" value="1"/>
</dbReference>
<protein>
    <submittedName>
        <fullName evidence="4">2-deoxy-D-gluconate 3-dehydrogenase</fullName>
    </submittedName>
</protein>
<evidence type="ECO:0000313" key="5">
    <source>
        <dbReference type="Proteomes" id="UP000231553"/>
    </source>
</evidence>
<dbReference type="OrthoDB" id="9796652at2"/>
<keyword evidence="5" id="KW-1185">Reference proteome</keyword>
<dbReference type="PROSITE" id="PS00061">
    <property type="entry name" value="ADH_SHORT"/>
    <property type="match status" value="1"/>
</dbReference>
<sequence length="254" mass="26261">MTELFDLSSRRVVVTGGTSGIGLAIAEAFLNAGARVIVTGRSEARGADALALLAPHGEAHFVAGDAGTEAAADTLKSRATTLLGGVDTLVCAAGLNRRSPPEDLSLADWDAVLDANLKAVFLSCRALHPLLRDSGDGRIITLGSMLSVLANEASSAYAAAKGGVVQFTRSMAVSWAEDGIRANTILPGWVDTPLTQQARREMPALDARVKARTPLGRWGKPEEMAGAVLFLASPAARFVTGAALPVDGGYLARG</sequence>
<dbReference type="CDD" id="cd05233">
    <property type="entry name" value="SDR_c"/>
    <property type="match status" value="1"/>
</dbReference>
<dbReference type="EMBL" id="PGTB01000004">
    <property type="protein sequence ID" value="PJE38167.1"/>
    <property type="molecule type" value="Genomic_DNA"/>
</dbReference>
<reference evidence="4 5" key="1">
    <citation type="journal article" date="2018" name="Int. J. Syst. Evol. Microbiol.">
        <title>Pseudooceanicola lipolyticus sp. nov., a marine alphaproteobacterium, reclassification of Oceanicola flagellatus as Pseudooceanicola flagellatus comb. nov. and emended description of the genus Pseudooceanicola.</title>
        <authorList>
            <person name="Huang M.-M."/>
            <person name="Guo L.-L."/>
            <person name="Wu Y.-H."/>
            <person name="Lai Q.-L."/>
            <person name="Shao Z.-Z."/>
            <person name="Wang C.-S."/>
            <person name="Wu M."/>
            <person name="Xu X.-W."/>
        </authorList>
    </citation>
    <scope>NUCLEOTIDE SEQUENCE [LARGE SCALE GENOMIC DNA]</scope>
    <source>
        <strain evidence="4 5">157</strain>
    </source>
</reference>
<comment type="similarity">
    <text evidence="1">Belongs to the short-chain dehydrogenases/reductases (SDR) family.</text>
</comment>
<keyword evidence="2" id="KW-0560">Oxidoreductase</keyword>
<dbReference type="SUPFAM" id="SSF51735">
    <property type="entry name" value="NAD(P)-binding Rossmann-fold domains"/>
    <property type="match status" value="1"/>
</dbReference>
<dbReference type="InterPro" id="IPR051122">
    <property type="entry name" value="SDR_DHRS6-like"/>
</dbReference>
<dbReference type="SMART" id="SM00822">
    <property type="entry name" value="PKS_KR"/>
    <property type="match status" value="1"/>
</dbReference>
<evidence type="ECO:0000313" key="4">
    <source>
        <dbReference type="EMBL" id="PJE38167.1"/>
    </source>
</evidence>
<evidence type="ECO:0000259" key="3">
    <source>
        <dbReference type="SMART" id="SM00822"/>
    </source>
</evidence>
<dbReference type="GO" id="GO:0016491">
    <property type="term" value="F:oxidoreductase activity"/>
    <property type="evidence" value="ECO:0007669"/>
    <property type="project" value="UniProtKB-KW"/>
</dbReference>
<evidence type="ECO:0000256" key="2">
    <source>
        <dbReference type="ARBA" id="ARBA00023002"/>
    </source>
</evidence>
<proteinExistence type="inferred from homology"/>
<feature type="domain" description="Ketoreductase" evidence="3">
    <location>
        <begin position="10"/>
        <end position="192"/>
    </location>
</feature>
<name>A0A2M8J5W4_9RHOB</name>
<dbReference type="PANTHER" id="PTHR43477">
    <property type="entry name" value="DIHYDROANTICAPSIN 7-DEHYDROGENASE"/>
    <property type="match status" value="1"/>
</dbReference>